<dbReference type="EMBL" id="BK014724">
    <property type="protein sequence ID" value="DAD55415.1"/>
    <property type="molecule type" value="Genomic_DNA"/>
</dbReference>
<name>A0A8D9PDS9_9CAUD</name>
<evidence type="ECO:0000313" key="1">
    <source>
        <dbReference type="EMBL" id="DAD55415.1"/>
    </source>
</evidence>
<reference evidence="1" key="1">
    <citation type="journal article" date="2021" name="Proc. Natl. Acad. Sci. U.S.A.">
        <title>A Catalog of Tens of Thousands of Viruses from Human Metagenomes Reveals Hidden Associations with Chronic Diseases.</title>
        <authorList>
            <person name="Tisza M.J."/>
            <person name="Buck C.B."/>
        </authorList>
    </citation>
    <scope>NUCLEOTIDE SEQUENCE</scope>
    <source>
        <strain evidence="1">CtoNj20</strain>
    </source>
</reference>
<accession>A0A8D9PDS9</accession>
<organism evidence="1">
    <name type="scientific">Siphoviridae sp. ctoNj20</name>
    <dbReference type="NCBI Taxonomy" id="2826085"/>
    <lineage>
        <taxon>Viruses</taxon>
        <taxon>Duplodnaviria</taxon>
        <taxon>Heunggongvirae</taxon>
        <taxon>Uroviricota</taxon>
        <taxon>Caudoviricetes</taxon>
    </lineage>
</organism>
<proteinExistence type="predicted"/>
<protein>
    <submittedName>
        <fullName evidence="1">Uncharacterized protein</fullName>
    </submittedName>
</protein>
<sequence length="86" mass="10116">MNLELLGAVVQGYTDRVQDQELLAVQSGYWSGYWSNSKHPKSLKQVVDLITRNRKPQHQQHSNDVDVETFLEMERKFNERRDSLAR</sequence>